<proteinExistence type="predicted"/>
<dbReference type="EMBL" id="JACHBU010000007">
    <property type="protein sequence ID" value="MBB6510279.1"/>
    <property type="molecule type" value="Genomic_DNA"/>
</dbReference>
<feature type="transmembrane region" description="Helical" evidence="1">
    <location>
        <begin position="57"/>
        <end position="83"/>
    </location>
</feature>
<reference evidence="2 3" key="1">
    <citation type="submission" date="2020-08" db="EMBL/GenBank/DDBJ databases">
        <title>The Agave Microbiome: Exploring the role of microbial communities in plant adaptations to desert environments.</title>
        <authorList>
            <person name="Partida-Martinez L.P."/>
        </authorList>
    </citation>
    <scope>NUCLEOTIDE SEQUENCE [LARGE SCALE GENOMIC DNA]</scope>
    <source>
        <strain evidence="2 3">AS3.12</strain>
    </source>
</reference>
<comment type="caution">
    <text evidence="2">The sequence shown here is derived from an EMBL/GenBank/DDBJ whole genome shotgun (WGS) entry which is preliminary data.</text>
</comment>
<dbReference type="InterPro" id="IPR018723">
    <property type="entry name" value="DUF2254_membrane"/>
</dbReference>
<protein>
    <submittedName>
        <fullName evidence="2">Putative membrane protein</fullName>
    </submittedName>
</protein>
<dbReference type="Proteomes" id="UP000585437">
    <property type="component" value="Unassembled WGS sequence"/>
</dbReference>
<keyword evidence="3" id="KW-1185">Reference proteome</keyword>
<keyword evidence="1" id="KW-1133">Transmembrane helix</keyword>
<name>A0A7X0JNJ3_9HYPH</name>
<dbReference type="AlphaFoldDB" id="A0A7X0JNJ3"/>
<keyword evidence="1" id="KW-0812">Transmembrane</keyword>
<evidence type="ECO:0000313" key="3">
    <source>
        <dbReference type="Proteomes" id="UP000585437"/>
    </source>
</evidence>
<organism evidence="2 3">
    <name type="scientific">Rhizobium soli</name>
    <dbReference type="NCBI Taxonomy" id="424798"/>
    <lineage>
        <taxon>Bacteria</taxon>
        <taxon>Pseudomonadati</taxon>
        <taxon>Pseudomonadota</taxon>
        <taxon>Alphaproteobacteria</taxon>
        <taxon>Hyphomicrobiales</taxon>
        <taxon>Rhizobiaceae</taxon>
        <taxon>Rhizobium/Agrobacterium group</taxon>
        <taxon>Rhizobium</taxon>
    </lineage>
</organism>
<feature type="transmembrane region" description="Helical" evidence="1">
    <location>
        <begin position="133"/>
        <end position="154"/>
    </location>
</feature>
<gene>
    <name evidence="2" type="ORF">F4695_003665</name>
</gene>
<evidence type="ECO:0000256" key="1">
    <source>
        <dbReference type="SAM" id="Phobius"/>
    </source>
</evidence>
<accession>A0A7X0JNJ3</accession>
<evidence type="ECO:0000313" key="2">
    <source>
        <dbReference type="EMBL" id="MBB6510279.1"/>
    </source>
</evidence>
<sequence length="419" mass="45547">MTSRWVWLLSKLVRKIWFRASLFSILAIITALVAIVASPFIPGDLPTKIGADAVDNILGIIASSMLTVTTFSLSTMVSAYSAATSNVTPRATTLVMEDSTTQNVLATFIGSFLFSLVGIIALSTGAYGDRGRVVLFVVTVAVIVLIVVTLLRWIDHLSRLGRVTETTERVEKVTIEAMRSRRKQPYLGGSRLSAFETIPATARPVFVDRIGYVQHLDTGALSGIATDAKAQIYIHMIPGQFVDPSTPVAWIDGADDAEETTAISRCFTVGDTRSYDQDPRFGAAVLSEIASRALSAATNDPGTAIDVLTRTVRVLAVWNETTGEDEHEVPYPNVYVPAISLDELFDDLFTPIARDGAGVVEVGLRLQKVLRILATFEHDRYRENALRHSREALERAKHGLTLPADFERVKAAAEAVGGL</sequence>
<dbReference type="Pfam" id="PF10011">
    <property type="entry name" value="DUF2254"/>
    <property type="match status" value="1"/>
</dbReference>
<keyword evidence="1" id="KW-0472">Membrane</keyword>
<feature type="transmembrane region" description="Helical" evidence="1">
    <location>
        <begin position="16"/>
        <end position="37"/>
    </location>
</feature>
<dbReference type="RefSeq" id="WP_184655506.1">
    <property type="nucleotide sequence ID" value="NZ_JACHBU010000007.1"/>
</dbReference>
<feature type="transmembrane region" description="Helical" evidence="1">
    <location>
        <begin position="104"/>
        <end position="127"/>
    </location>
</feature>